<dbReference type="Proteomes" id="UP000293045">
    <property type="component" value="Unassembled WGS sequence"/>
</dbReference>
<dbReference type="VEuPathDB" id="MicrosporidiaDB:CWI36_0134p0040"/>
<comment type="caution">
    <text evidence="1">The sequence shown here is derived from an EMBL/GenBank/DDBJ whole genome shotgun (WGS) entry which is preliminary data.</text>
</comment>
<evidence type="ECO:0000313" key="2">
    <source>
        <dbReference type="Proteomes" id="UP000293045"/>
    </source>
</evidence>
<sequence length="194" mass="23013">MNTKRNLILLTIFKVITYSFNRKKQSDSLQFNSDSNDSTYCRYENVDDNVKIISFIKNKDLLHSETYRDESLYNESVISRQNQNYFHQAQNPYILAELYNTEDKKNFIRCREDMRSNKDRTISISDESETDSIQSNSDNSIEKYYDESTDSYVSNNSNFTNGIIGEDILEDYFEHQFSDSFSYEEEKNYGENFV</sequence>
<protein>
    <submittedName>
        <fullName evidence="1">Uncharacterized protein</fullName>
    </submittedName>
</protein>
<gene>
    <name evidence="1" type="ORF">CWI39_2310p0010</name>
</gene>
<organism evidence="1 2">
    <name type="scientific">Hamiltosporidium magnivora</name>
    <dbReference type="NCBI Taxonomy" id="148818"/>
    <lineage>
        <taxon>Eukaryota</taxon>
        <taxon>Fungi</taxon>
        <taxon>Fungi incertae sedis</taxon>
        <taxon>Microsporidia</taxon>
        <taxon>Dubosqiidae</taxon>
        <taxon>Hamiltosporidium</taxon>
    </lineage>
</organism>
<dbReference type="VEuPathDB" id="MicrosporidiaDB:CWI39_2310p0010"/>
<dbReference type="AlphaFoldDB" id="A0A4Q9KWI5"/>
<evidence type="ECO:0000313" key="1">
    <source>
        <dbReference type="EMBL" id="TBT98710.1"/>
    </source>
</evidence>
<reference evidence="1 2" key="1">
    <citation type="submission" date="2017-12" db="EMBL/GenBank/DDBJ databases">
        <authorList>
            <person name="Pombert J.-F."/>
            <person name="Haag K.L."/>
            <person name="Ebert D."/>
        </authorList>
    </citation>
    <scope>NUCLEOTIDE SEQUENCE [LARGE SCALE GENOMIC DNA]</scope>
    <source>
        <strain evidence="1">IL-BN-2</strain>
    </source>
</reference>
<proteinExistence type="predicted"/>
<name>A0A4Q9KWI5_9MICR</name>
<accession>A0A4Q9KWI5</accession>
<dbReference type="EMBL" id="PIXR01002310">
    <property type="protein sequence ID" value="TBT98710.1"/>
    <property type="molecule type" value="Genomic_DNA"/>
</dbReference>